<feature type="signal peptide" evidence="1">
    <location>
        <begin position="1"/>
        <end position="23"/>
    </location>
</feature>
<proteinExistence type="predicted"/>
<dbReference type="OrthoDB" id="8849470at2"/>
<evidence type="ECO:0008006" key="4">
    <source>
        <dbReference type="Google" id="ProtNLM"/>
    </source>
</evidence>
<dbReference type="Proteomes" id="UP000183649">
    <property type="component" value="Unassembled WGS sequence"/>
</dbReference>
<keyword evidence="3" id="KW-1185">Reference proteome</keyword>
<keyword evidence="1" id="KW-0732">Signal</keyword>
<feature type="chain" id="PRO_5005504780" description="Protease inhibitor Inh" evidence="1">
    <location>
        <begin position="24"/>
        <end position="120"/>
    </location>
</feature>
<dbReference type="RefSeq" id="WP_055449185.1">
    <property type="nucleotide sequence ID" value="NZ_CYHF01000001.1"/>
</dbReference>
<dbReference type="AlphaFoldDB" id="A0A0K6HQX2"/>
<dbReference type="STRING" id="339866.GCA_001418255_00230"/>
<evidence type="ECO:0000313" key="2">
    <source>
        <dbReference type="EMBL" id="CUA93447.1"/>
    </source>
</evidence>
<accession>A0A0K6HQX2</accession>
<dbReference type="EMBL" id="CYHF01000001">
    <property type="protein sequence ID" value="CUA93447.1"/>
    <property type="molecule type" value="Genomic_DNA"/>
</dbReference>
<reference evidence="3" key="1">
    <citation type="submission" date="2015-08" db="EMBL/GenBank/DDBJ databases">
        <authorList>
            <person name="Varghese N."/>
        </authorList>
    </citation>
    <scope>NUCLEOTIDE SEQUENCE [LARGE SCALE GENOMIC DNA]</scope>
    <source>
        <strain evidence="3">DSM 18181</strain>
    </source>
</reference>
<sequence length="120" mass="13178">MNTCTQKLLGVSFGLLALGTTQAADTLAPQQIADLWMSKTMVGKTAEGEPLTVRFNTDGSAEIHVGKLQDTGHWRLSDTGYCLTWTHLRGGKERCLTAQRDGESYQTFIDGKLSAQFRPE</sequence>
<protein>
    <recommendedName>
        <fullName evidence="4">Protease inhibitor Inh</fullName>
    </recommendedName>
</protein>
<name>A0A0K6HQX2_9BURK</name>
<evidence type="ECO:0000313" key="3">
    <source>
        <dbReference type="Proteomes" id="UP000183649"/>
    </source>
</evidence>
<organism evidence="2 3">
    <name type="scientific">Thiomonas bhubaneswarensis</name>
    <dbReference type="NCBI Taxonomy" id="339866"/>
    <lineage>
        <taxon>Bacteria</taxon>
        <taxon>Pseudomonadati</taxon>
        <taxon>Pseudomonadota</taxon>
        <taxon>Betaproteobacteria</taxon>
        <taxon>Burkholderiales</taxon>
        <taxon>Thiomonas</taxon>
    </lineage>
</organism>
<gene>
    <name evidence="2" type="ORF">Ga0061069_101232</name>
</gene>
<evidence type="ECO:0000256" key="1">
    <source>
        <dbReference type="SAM" id="SignalP"/>
    </source>
</evidence>